<dbReference type="Proteomes" id="UP000051931">
    <property type="component" value="Unassembled WGS sequence"/>
</dbReference>
<protein>
    <recommendedName>
        <fullName evidence="9">Putative hemin import ATP-binding protein HrtA</fullName>
    </recommendedName>
</protein>
<dbReference type="GO" id="GO:0005524">
    <property type="term" value="F:ATP binding"/>
    <property type="evidence" value="ECO:0007669"/>
    <property type="project" value="UniProtKB-KW"/>
</dbReference>
<dbReference type="SMART" id="SM00382">
    <property type="entry name" value="AAA"/>
    <property type="match status" value="1"/>
</dbReference>
<dbReference type="PANTHER" id="PTHR24220:SF666">
    <property type="entry name" value="HEMIN IMPORT ATP-BINDING PROTEIN HRTA-RELATED"/>
    <property type="match status" value="1"/>
</dbReference>
<dbReference type="PATRIC" id="fig|1122152.4.peg.895"/>
<dbReference type="GO" id="GO:0022857">
    <property type="term" value="F:transmembrane transporter activity"/>
    <property type="evidence" value="ECO:0007669"/>
    <property type="project" value="TreeGrafter"/>
</dbReference>
<evidence type="ECO:0000256" key="7">
    <source>
        <dbReference type="ARBA" id="ARBA00023136"/>
    </source>
</evidence>
<comment type="subunit">
    <text evidence="2">The complex is composed of two ATP-binding proteins (HrtA), two transmembrane proteins (HrtB) and a solute-binding protein.</text>
</comment>
<keyword evidence="7" id="KW-0472">Membrane</keyword>
<dbReference type="InterPro" id="IPR017911">
    <property type="entry name" value="MacB-like_ATP-bd"/>
</dbReference>
<accession>A0A0R1SA81</accession>
<dbReference type="EMBL" id="AZFB01000004">
    <property type="protein sequence ID" value="KRL63301.1"/>
    <property type="molecule type" value="Genomic_DNA"/>
</dbReference>
<evidence type="ECO:0000256" key="1">
    <source>
        <dbReference type="ARBA" id="ARBA00004202"/>
    </source>
</evidence>
<evidence type="ECO:0000259" key="11">
    <source>
        <dbReference type="PROSITE" id="PS50893"/>
    </source>
</evidence>
<dbReference type="eggNOG" id="COG1136">
    <property type="taxonomic scope" value="Bacteria"/>
</dbReference>
<comment type="similarity">
    <text evidence="8">Belongs to the ABC transporter superfamily. HrtA family.</text>
</comment>
<name>A0A0R1SA81_9LACO</name>
<evidence type="ECO:0000313" key="12">
    <source>
        <dbReference type="EMBL" id="KRL63301.1"/>
    </source>
</evidence>
<dbReference type="GO" id="GO:0005886">
    <property type="term" value="C:plasma membrane"/>
    <property type="evidence" value="ECO:0007669"/>
    <property type="project" value="UniProtKB-SubCell"/>
</dbReference>
<comment type="function">
    <text evidence="10">Part of the ABC transporter complex hrt involved in hemin import. Responsible for energy coupling to the transport system.</text>
</comment>
<dbReference type="AlphaFoldDB" id="A0A0R1SA81"/>
<keyword evidence="5" id="KW-0547">Nucleotide-binding</keyword>
<evidence type="ECO:0000256" key="9">
    <source>
        <dbReference type="ARBA" id="ARBA00024432"/>
    </source>
</evidence>
<dbReference type="InterPro" id="IPR003439">
    <property type="entry name" value="ABC_transporter-like_ATP-bd"/>
</dbReference>
<keyword evidence="13" id="KW-1185">Reference proteome</keyword>
<dbReference type="CDD" id="cd03255">
    <property type="entry name" value="ABC_MJ0796_LolCDE_FtsE"/>
    <property type="match status" value="1"/>
</dbReference>
<evidence type="ECO:0000256" key="5">
    <source>
        <dbReference type="ARBA" id="ARBA00022741"/>
    </source>
</evidence>
<keyword evidence="3" id="KW-0813">Transport</keyword>
<gene>
    <name evidence="12" type="ORF">FC23_GL000871</name>
</gene>
<dbReference type="InterPro" id="IPR027417">
    <property type="entry name" value="P-loop_NTPase"/>
</dbReference>
<dbReference type="SUPFAM" id="SSF52540">
    <property type="entry name" value="P-loop containing nucleoside triphosphate hydrolases"/>
    <property type="match status" value="1"/>
</dbReference>
<dbReference type="InterPro" id="IPR003593">
    <property type="entry name" value="AAA+_ATPase"/>
</dbReference>
<sequence length="223" mass="24593">MTAVELKNVTKIYGKGEAKTIAVKDINFEAESGQLVLLEGPSGAGKSTLLTIMGALQKASSGQVLIEGQEINALSTKQSDQLRLTTIGFVLQEHNLVPFLKVKDQFKLVDKVKKYGNLTAKELQELLVQLGIEQLVDKYPNELSGGQMQRAAIARALYANPKIILADEPTASLDSERVKEVGRLFKQLAKEKDKAIILVTHDQRLEQFSDQIYDVLDGTISKR</sequence>
<dbReference type="PROSITE" id="PS50893">
    <property type="entry name" value="ABC_TRANSPORTER_2"/>
    <property type="match status" value="1"/>
</dbReference>
<evidence type="ECO:0000256" key="8">
    <source>
        <dbReference type="ARBA" id="ARBA00024359"/>
    </source>
</evidence>
<dbReference type="InterPro" id="IPR017871">
    <property type="entry name" value="ABC_transporter-like_CS"/>
</dbReference>
<evidence type="ECO:0000256" key="6">
    <source>
        <dbReference type="ARBA" id="ARBA00022840"/>
    </source>
</evidence>
<dbReference type="Gene3D" id="3.40.50.300">
    <property type="entry name" value="P-loop containing nucleotide triphosphate hydrolases"/>
    <property type="match status" value="1"/>
</dbReference>
<evidence type="ECO:0000256" key="2">
    <source>
        <dbReference type="ARBA" id="ARBA00011131"/>
    </source>
</evidence>
<dbReference type="OrthoDB" id="9791546at2"/>
<evidence type="ECO:0000256" key="4">
    <source>
        <dbReference type="ARBA" id="ARBA00022475"/>
    </source>
</evidence>
<dbReference type="GO" id="GO:0016887">
    <property type="term" value="F:ATP hydrolysis activity"/>
    <property type="evidence" value="ECO:0007669"/>
    <property type="project" value="InterPro"/>
</dbReference>
<dbReference type="STRING" id="1122152.GCA_000425905_00949"/>
<keyword evidence="6 12" id="KW-0067">ATP-binding</keyword>
<evidence type="ECO:0000256" key="10">
    <source>
        <dbReference type="ARBA" id="ARBA00024721"/>
    </source>
</evidence>
<organism evidence="12 13">
    <name type="scientific">Lactobacillus psittaci DSM 15354</name>
    <dbReference type="NCBI Taxonomy" id="1122152"/>
    <lineage>
        <taxon>Bacteria</taxon>
        <taxon>Bacillati</taxon>
        <taxon>Bacillota</taxon>
        <taxon>Bacilli</taxon>
        <taxon>Lactobacillales</taxon>
        <taxon>Lactobacillaceae</taxon>
        <taxon>Lactobacillus</taxon>
    </lineage>
</organism>
<dbReference type="PROSITE" id="PS00211">
    <property type="entry name" value="ABC_TRANSPORTER_1"/>
    <property type="match status" value="1"/>
</dbReference>
<keyword evidence="4" id="KW-1003">Cell membrane</keyword>
<feature type="domain" description="ABC transporter" evidence="11">
    <location>
        <begin position="4"/>
        <end position="223"/>
    </location>
</feature>
<dbReference type="PANTHER" id="PTHR24220">
    <property type="entry name" value="IMPORT ATP-BINDING PROTEIN"/>
    <property type="match status" value="1"/>
</dbReference>
<evidence type="ECO:0000256" key="3">
    <source>
        <dbReference type="ARBA" id="ARBA00022448"/>
    </source>
</evidence>
<dbReference type="RefSeq" id="WP_027824923.1">
    <property type="nucleotide sequence ID" value="NZ_AUEI01000007.1"/>
</dbReference>
<comment type="subcellular location">
    <subcellularLocation>
        <location evidence="1">Cell membrane</location>
        <topology evidence="1">Peripheral membrane protein</topology>
    </subcellularLocation>
</comment>
<dbReference type="Pfam" id="PF00005">
    <property type="entry name" value="ABC_tran"/>
    <property type="match status" value="1"/>
</dbReference>
<proteinExistence type="inferred from homology"/>
<reference evidence="12 13" key="1">
    <citation type="journal article" date="2015" name="Genome Announc.">
        <title>Expanding the biotechnology potential of lactobacilli through comparative genomics of 213 strains and associated genera.</title>
        <authorList>
            <person name="Sun Z."/>
            <person name="Harris H.M."/>
            <person name="McCann A."/>
            <person name="Guo C."/>
            <person name="Argimon S."/>
            <person name="Zhang W."/>
            <person name="Yang X."/>
            <person name="Jeffery I.B."/>
            <person name="Cooney J.C."/>
            <person name="Kagawa T.F."/>
            <person name="Liu W."/>
            <person name="Song Y."/>
            <person name="Salvetti E."/>
            <person name="Wrobel A."/>
            <person name="Rasinkangas P."/>
            <person name="Parkhill J."/>
            <person name="Rea M.C."/>
            <person name="O'Sullivan O."/>
            <person name="Ritari J."/>
            <person name="Douillard F.P."/>
            <person name="Paul Ross R."/>
            <person name="Yang R."/>
            <person name="Briner A.E."/>
            <person name="Felis G.E."/>
            <person name="de Vos W.M."/>
            <person name="Barrangou R."/>
            <person name="Klaenhammer T.R."/>
            <person name="Caufield P.W."/>
            <person name="Cui Y."/>
            <person name="Zhang H."/>
            <person name="O'Toole P.W."/>
        </authorList>
    </citation>
    <scope>NUCLEOTIDE SEQUENCE [LARGE SCALE GENOMIC DNA]</scope>
    <source>
        <strain evidence="12 13">DSM 15354</strain>
    </source>
</reference>
<evidence type="ECO:0000313" key="13">
    <source>
        <dbReference type="Proteomes" id="UP000051931"/>
    </source>
</evidence>
<dbReference type="InterPro" id="IPR015854">
    <property type="entry name" value="ABC_transpr_LolD-like"/>
</dbReference>
<comment type="caution">
    <text evidence="12">The sequence shown here is derived from an EMBL/GenBank/DDBJ whole genome shotgun (WGS) entry which is preliminary data.</text>
</comment>